<proteinExistence type="predicted"/>
<dbReference type="AlphaFoldDB" id="D7TQX5"/>
<dbReference type="InterPro" id="IPR036735">
    <property type="entry name" value="NGN_dom_sf"/>
</dbReference>
<dbReference type="InterPro" id="IPR040909">
    <property type="entry name" value="CHFR_Znf-CRD"/>
</dbReference>
<organism evidence="3 4">
    <name type="scientific">Vitis vinifera</name>
    <name type="common">Grape</name>
    <dbReference type="NCBI Taxonomy" id="29760"/>
    <lineage>
        <taxon>Eukaryota</taxon>
        <taxon>Viridiplantae</taxon>
        <taxon>Streptophyta</taxon>
        <taxon>Embryophyta</taxon>
        <taxon>Tracheophyta</taxon>
        <taxon>Spermatophyta</taxon>
        <taxon>Magnoliopsida</taxon>
        <taxon>eudicotyledons</taxon>
        <taxon>Gunneridae</taxon>
        <taxon>Pentapetalae</taxon>
        <taxon>rosids</taxon>
        <taxon>Vitales</taxon>
        <taxon>Vitaceae</taxon>
        <taxon>Viteae</taxon>
        <taxon>Vitis</taxon>
    </lineage>
</organism>
<keyword evidence="4" id="KW-1185">Reference proteome</keyword>
<dbReference type="STRING" id="29760.D7TQX5"/>
<dbReference type="InterPro" id="IPR039659">
    <property type="entry name" value="SPT5"/>
</dbReference>
<dbReference type="CDD" id="cd09888">
    <property type="entry name" value="NGN_Euk"/>
    <property type="match status" value="1"/>
</dbReference>
<dbReference type="Pfam" id="PF17979">
    <property type="entry name" value="zf-CRD"/>
    <property type="match status" value="1"/>
</dbReference>
<dbReference type="GO" id="GO:0006357">
    <property type="term" value="P:regulation of transcription by RNA polymerase II"/>
    <property type="evidence" value="ECO:0007669"/>
    <property type="project" value="InterPro"/>
</dbReference>
<reference evidence="4" key="1">
    <citation type="journal article" date="2007" name="Nature">
        <title>The grapevine genome sequence suggests ancestral hexaploidization in major angiosperm phyla.</title>
        <authorList>
            <consortium name="The French-Italian Public Consortium for Grapevine Genome Characterization."/>
            <person name="Jaillon O."/>
            <person name="Aury J.-M."/>
            <person name="Noel B."/>
            <person name="Policriti A."/>
            <person name="Clepet C."/>
            <person name="Casagrande A."/>
            <person name="Choisne N."/>
            <person name="Aubourg S."/>
            <person name="Vitulo N."/>
            <person name="Jubin C."/>
            <person name="Vezzi A."/>
            <person name="Legeai F."/>
            <person name="Hugueney P."/>
            <person name="Dasilva C."/>
            <person name="Horner D."/>
            <person name="Mica E."/>
            <person name="Jublot D."/>
            <person name="Poulain J."/>
            <person name="Bruyere C."/>
            <person name="Billault A."/>
            <person name="Segurens B."/>
            <person name="Gouyvenoux M."/>
            <person name="Ugarte E."/>
            <person name="Cattonaro F."/>
            <person name="Anthouard V."/>
            <person name="Vico V."/>
            <person name="Del Fabbro C."/>
            <person name="Alaux M."/>
            <person name="Di Gaspero G."/>
            <person name="Dumas V."/>
            <person name="Felice N."/>
            <person name="Paillard S."/>
            <person name="Juman I."/>
            <person name="Moroldo M."/>
            <person name="Scalabrin S."/>
            <person name="Canaguier A."/>
            <person name="Le Clainche I."/>
            <person name="Malacrida G."/>
            <person name="Durand E."/>
            <person name="Pesole G."/>
            <person name="Laucou V."/>
            <person name="Chatelet P."/>
            <person name="Merdinoglu D."/>
            <person name="Delledonne M."/>
            <person name="Pezzotti M."/>
            <person name="Lecharny A."/>
            <person name="Scarpelli C."/>
            <person name="Artiguenave F."/>
            <person name="Pe M.E."/>
            <person name="Valle G."/>
            <person name="Morgante M."/>
            <person name="Caboche M."/>
            <person name="Adam-Blondon A.-F."/>
            <person name="Weissenbach J."/>
            <person name="Quetier F."/>
            <person name="Wincker P."/>
        </authorList>
    </citation>
    <scope>NUCLEOTIDE SEQUENCE [LARGE SCALE GENOMIC DNA]</scope>
    <source>
        <strain evidence="4">cv. Pinot noir / PN40024</strain>
    </source>
</reference>
<dbReference type="HOGENOM" id="CLU_1108682_0_0_1"/>
<evidence type="ECO:0000313" key="3">
    <source>
        <dbReference type="EMBL" id="CBI32898.3"/>
    </source>
</evidence>
<dbReference type="InterPro" id="IPR005100">
    <property type="entry name" value="NGN-domain"/>
</dbReference>
<sequence>MSLCHKFASEVKFGYGASNALVASTRGHCFDHSTSLLSNSLIPSIKDPTIWKVKCMVGRERLSAFCLMNNYVDLQSLGTKLQIISVFLVDHVKGCIYIEADKQCDINEACKGLCTIYTSRVAPVPKNEVTKFIKYDKKIYTSLSINILIKLEFPCPQCGAEYAGFLCNPNTVHLQCHACGGMMPSRNDIGVPQHCLGCDRAFCGAYWHTQRFGGSDSHFVVLLVCSHHRLNDQACLCHLLLAGMKRVGKSL</sequence>
<dbReference type="GO" id="GO:0032784">
    <property type="term" value="P:regulation of DNA-templated transcription elongation"/>
    <property type="evidence" value="ECO:0007669"/>
    <property type="project" value="InterPro"/>
</dbReference>
<evidence type="ECO:0000313" key="4">
    <source>
        <dbReference type="Proteomes" id="UP000009183"/>
    </source>
</evidence>
<dbReference type="PANTHER" id="PTHR11125:SF8">
    <property type="entry name" value="PROTEIN RNA-DIRECTED DNA METHYLATION 3"/>
    <property type="match status" value="1"/>
</dbReference>
<dbReference type="Gene3D" id="3.30.70.940">
    <property type="entry name" value="NusG, N-terminal domain"/>
    <property type="match status" value="1"/>
</dbReference>
<accession>D7TQX5</accession>
<dbReference type="GO" id="GO:0006354">
    <property type="term" value="P:DNA-templated transcription elongation"/>
    <property type="evidence" value="ECO:0007669"/>
    <property type="project" value="InterPro"/>
</dbReference>
<feature type="domain" description="NGN" evidence="1">
    <location>
        <begin position="50"/>
        <end position="133"/>
    </location>
</feature>
<dbReference type="FunFam" id="3.30.70.940:FF:000016">
    <property type="entry name" value="Uncharacterized protein"/>
    <property type="match status" value="1"/>
</dbReference>
<dbReference type="Pfam" id="PF03439">
    <property type="entry name" value="Spt5-NGN"/>
    <property type="match status" value="1"/>
</dbReference>
<evidence type="ECO:0000259" key="2">
    <source>
        <dbReference type="Pfam" id="PF17979"/>
    </source>
</evidence>
<name>D7TQX5_VITVI</name>
<dbReference type="eggNOG" id="KOG1999">
    <property type="taxonomic scope" value="Eukaryota"/>
</dbReference>
<feature type="domain" description="E3 ubiquitin-protein ligase CHFR cysteine rich" evidence="2">
    <location>
        <begin position="155"/>
        <end position="215"/>
    </location>
</feature>
<dbReference type="Proteomes" id="UP000009183">
    <property type="component" value="Chromosome 19"/>
</dbReference>
<protein>
    <submittedName>
        <fullName evidence="3">Uncharacterized protein</fullName>
    </submittedName>
</protein>
<dbReference type="PANTHER" id="PTHR11125">
    <property type="entry name" value="SUPPRESSOR OF TY 5"/>
    <property type="match status" value="1"/>
</dbReference>
<dbReference type="InterPro" id="IPR039385">
    <property type="entry name" value="NGN_Euk"/>
</dbReference>
<gene>
    <name evidence="3" type="ordered locus">VIT_19s0093g00140</name>
</gene>
<dbReference type="PaxDb" id="29760-VIT_19s0093g00140.t01"/>
<dbReference type="EMBL" id="FN596009">
    <property type="protein sequence ID" value="CBI32898.3"/>
    <property type="molecule type" value="Genomic_DNA"/>
</dbReference>
<evidence type="ECO:0000259" key="1">
    <source>
        <dbReference type="Pfam" id="PF03439"/>
    </source>
</evidence>
<dbReference type="InParanoid" id="D7TQX5"/>